<dbReference type="PANTHER" id="PTHR43031:SF16">
    <property type="entry name" value="OXIDOREDUCTASE"/>
    <property type="match status" value="1"/>
</dbReference>
<dbReference type="InterPro" id="IPR001763">
    <property type="entry name" value="Rhodanese-like_dom"/>
</dbReference>
<gene>
    <name evidence="3" type="ORF">HNQ65_003015</name>
</gene>
<dbReference type="InterPro" id="IPR036873">
    <property type="entry name" value="Rhodanese-like_dom_sf"/>
</dbReference>
<dbReference type="CDD" id="cd00158">
    <property type="entry name" value="RHOD"/>
    <property type="match status" value="1"/>
</dbReference>
<protein>
    <submittedName>
        <fullName evidence="3">Rhodanese-related sulfurtransferase</fullName>
    </submittedName>
</protein>
<evidence type="ECO:0000313" key="3">
    <source>
        <dbReference type="EMBL" id="MBB5033427.1"/>
    </source>
</evidence>
<dbReference type="GO" id="GO:0016740">
    <property type="term" value="F:transferase activity"/>
    <property type="evidence" value="ECO:0007669"/>
    <property type="project" value="UniProtKB-KW"/>
</dbReference>
<dbReference type="Pfam" id="PF00581">
    <property type="entry name" value="Rhodanese"/>
    <property type="match status" value="1"/>
</dbReference>
<sequence length="141" mass="15561">MILRSMMWTLITLAVVAALWFWYEGSWDRRLFSATPGCTCANLNAGQANSWLQAHPETQVLDVRSSGEYADGALPGAVNISIGDPAFETKAGALDKTKPVLVYCAGGYRSRKAVAMLKELGFRNIQHIHRGYMSWKPDAQP</sequence>
<feature type="domain" description="Rhodanese" evidence="2">
    <location>
        <begin position="54"/>
        <end position="140"/>
    </location>
</feature>
<dbReference type="PROSITE" id="PS50206">
    <property type="entry name" value="RHODANESE_3"/>
    <property type="match status" value="1"/>
</dbReference>
<dbReference type="EMBL" id="JACHIG010000006">
    <property type="protein sequence ID" value="MBB5033427.1"/>
    <property type="molecule type" value="Genomic_DNA"/>
</dbReference>
<comment type="caution">
    <text evidence="3">The sequence shown here is derived from an EMBL/GenBank/DDBJ whole genome shotgun (WGS) entry which is preliminary data.</text>
</comment>
<dbReference type="AlphaFoldDB" id="A0A7W7YC15"/>
<name>A0A7W7YC15_9BACT</name>
<keyword evidence="4" id="KW-1185">Reference proteome</keyword>
<dbReference type="RefSeq" id="WP_184340357.1">
    <property type="nucleotide sequence ID" value="NZ_JACHIG010000006.1"/>
</dbReference>
<dbReference type="SUPFAM" id="SSF52821">
    <property type="entry name" value="Rhodanese/Cell cycle control phosphatase"/>
    <property type="match status" value="1"/>
</dbReference>
<dbReference type="SMART" id="SM00450">
    <property type="entry name" value="RHOD"/>
    <property type="match status" value="1"/>
</dbReference>
<accession>A0A7W7YC15</accession>
<dbReference type="InterPro" id="IPR050229">
    <property type="entry name" value="GlpE_sulfurtransferase"/>
</dbReference>
<evidence type="ECO:0000259" key="2">
    <source>
        <dbReference type="PROSITE" id="PS50206"/>
    </source>
</evidence>
<organism evidence="3 4">
    <name type="scientific">Prosthecobacter vanneervenii</name>
    <dbReference type="NCBI Taxonomy" id="48466"/>
    <lineage>
        <taxon>Bacteria</taxon>
        <taxon>Pseudomonadati</taxon>
        <taxon>Verrucomicrobiota</taxon>
        <taxon>Verrucomicrobiia</taxon>
        <taxon>Verrucomicrobiales</taxon>
        <taxon>Verrucomicrobiaceae</taxon>
        <taxon>Prosthecobacter</taxon>
    </lineage>
</organism>
<keyword evidence="1" id="KW-0472">Membrane</keyword>
<keyword evidence="1" id="KW-1133">Transmembrane helix</keyword>
<keyword evidence="1" id="KW-0812">Transmembrane</keyword>
<reference evidence="3 4" key="1">
    <citation type="submission" date="2020-08" db="EMBL/GenBank/DDBJ databases">
        <title>Genomic Encyclopedia of Type Strains, Phase IV (KMG-IV): sequencing the most valuable type-strain genomes for metagenomic binning, comparative biology and taxonomic classification.</title>
        <authorList>
            <person name="Goeker M."/>
        </authorList>
    </citation>
    <scope>NUCLEOTIDE SEQUENCE [LARGE SCALE GENOMIC DNA]</scope>
    <source>
        <strain evidence="3 4">DSM 12252</strain>
    </source>
</reference>
<evidence type="ECO:0000256" key="1">
    <source>
        <dbReference type="SAM" id="Phobius"/>
    </source>
</evidence>
<dbReference type="PANTHER" id="PTHR43031">
    <property type="entry name" value="FAD-DEPENDENT OXIDOREDUCTASE"/>
    <property type="match status" value="1"/>
</dbReference>
<dbReference type="Proteomes" id="UP000590740">
    <property type="component" value="Unassembled WGS sequence"/>
</dbReference>
<dbReference type="Gene3D" id="3.40.250.10">
    <property type="entry name" value="Rhodanese-like domain"/>
    <property type="match status" value="1"/>
</dbReference>
<feature type="transmembrane region" description="Helical" evidence="1">
    <location>
        <begin position="6"/>
        <end position="23"/>
    </location>
</feature>
<proteinExistence type="predicted"/>
<keyword evidence="3" id="KW-0808">Transferase</keyword>
<evidence type="ECO:0000313" key="4">
    <source>
        <dbReference type="Proteomes" id="UP000590740"/>
    </source>
</evidence>